<dbReference type="Proteomes" id="UP001633002">
    <property type="component" value="Unassembled WGS sequence"/>
</dbReference>
<comment type="caution">
    <text evidence="2">The sequence shown here is derived from an EMBL/GenBank/DDBJ whole genome shotgun (WGS) entry which is preliminary data.</text>
</comment>
<dbReference type="EMBL" id="JBJQOH010000001">
    <property type="protein sequence ID" value="KAL3701916.1"/>
    <property type="molecule type" value="Genomic_DNA"/>
</dbReference>
<keyword evidence="3" id="KW-1185">Reference proteome</keyword>
<evidence type="ECO:0008006" key="4">
    <source>
        <dbReference type="Google" id="ProtNLM"/>
    </source>
</evidence>
<evidence type="ECO:0000256" key="1">
    <source>
        <dbReference type="SAM" id="MobiDB-lite"/>
    </source>
</evidence>
<evidence type="ECO:0000313" key="3">
    <source>
        <dbReference type="Proteomes" id="UP001633002"/>
    </source>
</evidence>
<reference evidence="2 3" key="1">
    <citation type="submission" date="2024-09" db="EMBL/GenBank/DDBJ databases">
        <title>Chromosome-scale assembly of Riccia sorocarpa.</title>
        <authorList>
            <person name="Paukszto L."/>
        </authorList>
    </citation>
    <scope>NUCLEOTIDE SEQUENCE [LARGE SCALE GENOMIC DNA]</scope>
    <source>
        <strain evidence="2">LP-2024</strain>
        <tissue evidence="2">Aerial parts of the thallus</tissue>
    </source>
</reference>
<proteinExistence type="predicted"/>
<protein>
    <recommendedName>
        <fullName evidence="4">Myb-like domain-containing protein</fullName>
    </recommendedName>
</protein>
<name>A0ABD3IEL4_9MARC</name>
<feature type="region of interest" description="Disordered" evidence="1">
    <location>
        <begin position="97"/>
        <end position="142"/>
    </location>
</feature>
<dbReference type="PANTHER" id="PTHR33492:SF11">
    <property type="entry name" value="OS04G0670900 PROTEIN"/>
    <property type="match status" value="1"/>
</dbReference>
<evidence type="ECO:0000313" key="2">
    <source>
        <dbReference type="EMBL" id="KAL3701916.1"/>
    </source>
</evidence>
<dbReference type="AlphaFoldDB" id="A0ABD3IEL4"/>
<organism evidence="2 3">
    <name type="scientific">Riccia sorocarpa</name>
    <dbReference type="NCBI Taxonomy" id="122646"/>
    <lineage>
        <taxon>Eukaryota</taxon>
        <taxon>Viridiplantae</taxon>
        <taxon>Streptophyta</taxon>
        <taxon>Embryophyta</taxon>
        <taxon>Marchantiophyta</taxon>
        <taxon>Marchantiopsida</taxon>
        <taxon>Marchantiidae</taxon>
        <taxon>Marchantiales</taxon>
        <taxon>Ricciaceae</taxon>
        <taxon>Riccia</taxon>
    </lineage>
</organism>
<accession>A0ABD3IEL4</accession>
<gene>
    <name evidence="2" type="ORF">R1sor_019938</name>
</gene>
<sequence length="296" mass="33237">MTSSQVEASSSGVTLPGLLPRVPFPSMTNNLNAYSNMLFSSGYRSNHVPIAPVPFSIPHGHVQHILNIPPIPFRIPPQHFDESVSVAVPDSQTSGKVVEEVSKDPSPAQAPVQVPKRRRRCVGGAEHVSAGSEEPPSTNKQRAMRLEREETLAPDLAKMVAEAEKWNKDADYILGDGAEVKRTGDGCKKRWKNLYGEWKRIFDWEKKTPSGHVSYWEMTTDERVGLTLHEIFSKNFMIQWKYFVPHGLKTILRNVVQWTATYNRKPRLPIFTIPSANSLKNVDLAWAKDVQLAFPG</sequence>
<dbReference type="PANTHER" id="PTHR33492">
    <property type="entry name" value="OSJNBA0043A12.37 PROTEIN-RELATED"/>
    <property type="match status" value="1"/>
</dbReference>